<evidence type="ECO:0000256" key="1">
    <source>
        <dbReference type="ARBA" id="ARBA00001947"/>
    </source>
</evidence>
<dbReference type="PANTHER" id="PTHR35005:SF1">
    <property type="entry name" value="2-AMINO-5-FORMYLAMINO-6-RIBOSYLAMINOPYRIMIDIN-4(3H)-ONE 5'-MONOPHOSPHATE DEFORMYLASE"/>
    <property type="match status" value="1"/>
</dbReference>
<dbReference type="Proteomes" id="UP000321685">
    <property type="component" value="Unassembled WGS sequence"/>
</dbReference>
<comment type="caution">
    <text evidence="6">The sequence shown here is derived from an EMBL/GenBank/DDBJ whole genome shotgun (WGS) entry which is preliminary data.</text>
</comment>
<protein>
    <submittedName>
        <fullName evidence="6">Creatinine amidohydrolase</fullName>
    </submittedName>
</protein>
<comment type="similarity">
    <text evidence="5">Belongs to the creatininase superfamily.</text>
</comment>
<name>A0A511DFV0_9PSEU</name>
<dbReference type="GO" id="GO:0016811">
    <property type="term" value="F:hydrolase activity, acting on carbon-nitrogen (but not peptide) bonds, in linear amides"/>
    <property type="evidence" value="ECO:0007669"/>
    <property type="project" value="TreeGrafter"/>
</dbReference>
<dbReference type="PANTHER" id="PTHR35005">
    <property type="entry name" value="3-DEHYDRO-SCYLLO-INOSOSE HYDROLASE"/>
    <property type="match status" value="1"/>
</dbReference>
<evidence type="ECO:0000256" key="4">
    <source>
        <dbReference type="ARBA" id="ARBA00022833"/>
    </source>
</evidence>
<organism evidence="6 7">
    <name type="scientific">Pseudonocardia sulfidoxydans NBRC 16205</name>
    <dbReference type="NCBI Taxonomy" id="1223511"/>
    <lineage>
        <taxon>Bacteria</taxon>
        <taxon>Bacillati</taxon>
        <taxon>Actinomycetota</taxon>
        <taxon>Actinomycetes</taxon>
        <taxon>Pseudonocardiales</taxon>
        <taxon>Pseudonocardiaceae</taxon>
        <taxon>Pseudonocardia</taxon>
    </lineage>
</organism>
<keyword evidence="3 6" id="KW-0378">Hydrolase</keyword>
<dbReference type="AlphaFoldDB" id="A0A511DFV0"/>
<keyword evidence="4" id="KW-0862">Zinc</keyword>
<dbReference type="SUPFAM" id="SSF102215">
    <property type="entry name" value="Creatininase"/>
    <property type="match status" value="1"/>
</dbReference>
<evidence type="ECO:0000256" key="3">
    <source>
        <dbReference type="ARBA" id="ARBA00022801"/>
    </source>
</evidence>
<evidence type="ECO:0000256" key="2">
    <source>
        <dbReference type="ARBA" id="ARBA00022723"/>
    </source>
</evidence>
<dbReference type="RefSeq" id="WP_147107193.1">
    <property type="nucleotide sequence ID" value="NZ_BJVJ01000022.1"/>
</dbReference>
<dbReference type="GO" id="GO:0046872">
    <property type="term" value="F:metal ion binding"/>
    <property type="evidence" value="ECO:0007669"/>
    <property type="project" value="UniProtKB-KW"/>
</dbReference>
<dbReference type="GO" id="GO:0009231">
    <property type="term" value="P:riboflavin biosynthetic process"/>
    <property type="evidence" value="ECO:0007669"/>
    <property type="project" value="TreeGrafter"/>
</dbReference>
<dbReference type="InterPro" id="IPR024087">
    <property type="entry name" value="Creatininase-like_sf"/>
</dbReference>
<dbReference type="EMBL" id="BJVJ01000022">
    <property type="protein sequence ID" value="GEL23665.1"/>
    <property type="molecule type" value="Genomic_DNA"/>
</dbReference>
<dbReference type="InterPro" id="IPR003785">
    <property type="entry name" value="Creatininase/forma_Hydrolase"/>
</dbReference>
<keyword evidence="2" id="KW-0479">Metal-binding</keyword>
<evidence type="ECO:0000313" key="7">
    <source>
        <dbReference type="Proteomes" id="UP000321685"/>
    </source>
</evidence>
<dbReference type="Pfam" id="PF02633">
    <property type="entry name" value="Creatininase"/>
    <property type="match status" value="1"/>
</dbReference>
<reference evidence="6 7" key="1">
    <citation type="submission" date="2019-07" db="EMBL/GenBank/DDBJ databases">
        <title>Whole genome shotgun sequence of Pseudonocardia sulfidoxydans NBRC 16205.</title>
        <authorList>
            <person name="Hosoyama A."/>
            <person name="Uohara A."/>
            <person name="Ohji S."/>
            <person name="Ichikawa N."/>
        </authorList>
    </citation>
    <scope>NUCLEOTIDE SEQUENCE [LARGE SCALE GENOMIC DNA]</scope>
    <source>
        <strain evidence="6 7">NBRC 16205</strain>
    </source>
</reference>
<comment type="cofactor">
    <cofactor evidence="1">
        <name>Zn(2+)</name>
        <dbReference type="ChEBI" id="CHEBI:29105"/>
    </cofactor>
</comment>
<gene>
    <name evidence="6" type="ORF">PSU4_26190</name>
</gene>
<evidence type="ECO:0000313" key="6">
    <source>
        <dbReference type="EMBL" id="GEL23665.1"/>
    </source>
</evidence>
<proteinExistence type="inferred from homology"/>
<keyword evidence="7" id="KW-1185">Reference proteome</keyword>
<evidence type="ECO:0000256" key="5">
    <source>
        <dbReference type="ARBA" id="ARBA00024029"/>
    </source>
</evidence>
<dbReference type="OrthoDB" id="9801445at2"/>
<accession>A0A511DFV0</accession>
<sequence length="263" mass="28341">MKIAHMSWRQVQEAIDREALVILPTGATEAHGAHMPNDADTHQAEHVATLVAERLGAVVAPPLPYGISKTFESFTGTISLSVPLYQELVYEVGTALIKQGFRKLLILNGNRPNGTANDAVARRLIDDLDTTFAPTVTAVSYWEPAAARIHALRRSEVGGMGHGCEFETSFQLAVRPELVDMAAIEGVATPLVGWDLVAPVTPSRTYTTRPSPSTNDTSIFGDPHVASAESGRAFLDAVVEELVVMMTDIRPSYADRRVPAGTP</sequence>
<dbReference type="Gene3D" id="3.40.50.10310">
    <property type="entry name" value="Creatininase"/>
    <property type="match status" value="1"/>
</dbReference>